<feature type="domain" description="Ubiquitin-like" evidence="2">
    <location>
        <begin position="152"/>
        <end position="234"/>
    </location>
</feature>
<dbReference type="InterPro" id="IPR054464">
    <property type="entry name" value="ULD_fung"/>
</dbReference>
<dbReference type="OrthoDB" id="3045089at2759"/>
<feature type="compositionally biased region" description="Low complexity" evidence="1">
    <location>
        <begin position="1"/>
        <end position="13"/>
    </location>
</feature>
<organism evidence="3 4">
    <name type="scientific">Phaeomoniella chlamydospora</name>
    <name type="common">Phaeoacremonium chlamydosporum</name>
    <dbReference type="NCBI Taxonomy" id="158046"/>
    <lineage>
        <taxon>Eukaryota</taxon>
        <taxon>Fungi</taxon>
        <taxon>Dikarya</taxon>
        <taxon>Ascomycota</taxon>
        <taxon>Pezizomycotina</taxon>
        <taxon>Eurotiomycetes</taxon>
        <taxon>Chaetothyriomycetidae</taxon>
        <taxon>Phaeomoniellales</taxon>
        <taxon>Phaeomoniellaceae</taxon>
        <taxon>Phaeomoniella</taxon>
    </lineage>
</organism>
<evidence type="ECO:0000313" key="4">
    <source>
        <dbReference type="Proteomes" id="UP000053317"/>
    </source>
</evidence>
<feature type="region of interest" description="Disordered" evidence="1">
    <location>
        <begin position="1"/>
        <end position="92"/>
    </location>
</feature>
<reference evidence="3 4" key="2">
    <citation type="submission" date="2015-05" db="EMBL/GenBank/DDBJ databases">
        <authorList>
            <person name="Morales-Cruz A."/>
            <person name="Amrine K.C."/>
            <person name="Cantu D."/>
        </authorList>
    </citation>
    <scope>NUCLEOTIDE SEQUENCE [LARGE SCALE GENOMIC DNA]</scope>
    <source>
        <strain evidence="3">UCRPC4</strain>
    </source>
</reference>
<dbReference type="AlphaFoldDB" id="A0A0G2E2X7"/>
<accession>A0A0G2E2X7</accession>
<proteinExistence type="predicted"/>
<feature type="compositionally biased region" description="Basic and acidic residues" evidence="1">
    <location>
        <begin position="38"/>
        <end position="90"/>
    </location>
</feature>
<evidence type="ECO:0000313" key="3">
    <source>
        <dbReference type="EMBL" id="KKY17402.1"/>
    </source>
</evidence>
<dbReference type="Proteomes" id="UP000053317">
    <property type="component" value="Unassembled WGS sequence"/>
</dbReference>
<evidence type="ECO:0000256" key="1">
    <source>
        <dbReference type="SAM" id="MobiDB-lite"/>
    </source>
</evidence>
<sequence>MTQYAMPPGAYVPYAPPPRSPSPAKKSASPAPSAPSTSHEDTLKMMKELFEKQQQQIEERDKAKEAERKAIEDAKKAAEERAALDKKLQEEAAAAAKAEGDKKLAEAAEKAAKELQEAKDAAEKALKDAKEAAEKETAEKVAAAKVVPAVEKKAPIKFKDAIGRKYQFPWDMCCKWNNMEELIRQAFAHVEGMAQHVYDGHYDLSGPSGEIILKDCWEATVEPDWTITMHMWPLPEPPPEPDPMTAVFEGILEDKKEKKNAKPGKKGAKIPVAAERKKRGGPKEHGAIPVPPPPPMGPPGPMVFDTDSLFGEMPIIDVPGPDMKSKKAGKRPQSGLFSSWVTGGRAGPSKTKKK</sequence>
<protein>
    <submittedName>
        <fullName evidence="3">Putative tpr repeat protein oca3</fullName>
    </submittedName>
</protein>
<feature type="region of interest" description="Disordered" evidence="1">
    <location>
        <begin position="255"/>
        <end position="354"/>
    </location>
</feature>
<evidence type="ECO:0000259" key="2">
    <source>
        <dbReference type="Pfam" id="PF22893"/>
    </source>
</evidence>
<feature type="compositionally biased region" description="Pro residues" evidence="1">
    <location>
        <begin position="289"/>
        <end position="301"/>
    </location>
</feature>
<feature type="compositionally biased region" description="Basic residues" evidence="1">
    <location>
        <begin position="258"/>
        <end position="268"/>
    </location>
</feature>
<reference evidence="3 4" key="1">
    <citation type="submission" date="2015-05" db="EMBL/GenBank/DDBJ databases">
        <title>Distinctive expansion of gene families associated with plant cell wall degradation and secondary metabolism in the genomes of grapevine trunk pathogens.</title>
        <authorList>
            <person name="Lawrence D.P."/>
            <person name="Travadon R."/>
            <person name="Rolshausen P.E."/>
            <person name="Baumgartner K."/>
        </authorList>
    </citation>
    <scope>NUCLEOTIDE SEQUENCE [LARGE SCALE GENOMIC DNA]</scope>
    <source>
        <strain evidence="3">UCRPC4</strain>
    </source>
</reference>
<comment type="caution">
    <text evidence="3">The sequence shown here is derived from an EMBL/GenBank/DDBJ whole genome shotgun (WGS) entry which is preliminary data.</text>
</comment>
<keyword evidence="4" id="KW-1185">Reference proteome</keyword>
<feature type="compositionally biased region" description="Low complexity" evidence="1">
    <location>
        <begin position="22"/>
        <end position="36"/>
    </location>
</feature>
<name>A0A0G2E2X7_PHACM</name>
<dbReference type="EMBL" id="LCWF01000147">
    <property type="protein sequence ID" value="KKY17402.1"/>
    <property type="molecule type" value="Genomic_DNA"/>
</dbReference>
<dbReference type="Pfam" id="PF22893">
    <property type="entry name" value="ULD_2"/>
    <property type="match status" value="1"/>
</dbReference>
<gene>
    <name evidence="3" type="ORF">UCRPC4_g05646</name>
</gene>